<keyword evidence="1" id="KW-0812">Transmembrane</keyword>
<dbReference type="EMBL" id="ANIK01000035">
    <property type="protein sequence ID" value="EMJ95427.1"/>
    <property type="molecule type" value="Genomic_DNA"/>
</dbReference>
<comment type="caution">
    <text evidence="3">The sequence shown here is derived from an EMBL/GenBank/DDBJ whole genome shotgun (WGS) entry which is preliminary data.</text>
</comment>
<organism evidence="3 4">
    <name type="scientific">Leptospira alstonii serovar Sichuan str. 79601</name>
    <dbReference type="NCBI Taxonomy" id="1218565"/>
    <lineage>
        <taxon>Bacteria</taxon>
        <taxon>Pseudomonadati</taxon>
        <taxon>Spirochaetota</taxon>
        <taxon>Spirochaetia</taxon>
        <taxon>Leptospirales</taxon>
        <taxon>Leptospiraceae</taxon>
        <taxon>Leptospira</taxon>
    </lineage>
</organism>
<dbReference type="Pfam" id="PF08487">
    <property type="entry name" value="VIT"/>
    <property type="match status" value="1"/>
</dbReference>
<keyword evidence="1" id="KW-0472">Membrane</keyword>
<evidence type="ECO:0000256" key="1">
    <source>
        <dbReference type="SAM" id="Phobius"/>
    </source>
</evidence>
<proteinExistence type="predicted"/>
<dbReference type="Proteomes" id="UP000011988">
    <property type="component" value="Unassembled WGS sequence"/>
</dbReference>
<reference evidence="3 4" key="1">
    <citation type="submission" date="2013-01" db="EMBL/GenBank/DDBJ databases">
        <authorList>
            <person name="Harkins D.M."/>
            <person name="Durkin A.S."/>
            <person name="Brinkac L.M."/>
            <person name="Haft D.H."/>
            <person name="Selengut J.D."/>
            <person name="Sanka R."/>
            <person name="DePew J."/>
            <person name="Purushe J."/>
            <person name="Galloway R.L."/>
            <person name="Vinetz J.M."/>
            <person name="Sutton G.G."/>
            <person name="Nierman W.C."/>
            <person name="Fouts D.E."/>
        </authorList>
    </citation>
    <scope>NUCLEOTIDE SEQUENCE [LARGE SCALE GENOMIC DNA]</scope>
    <source>
        <strain evidence="3 4">79601</strain>
    </source>
</reference>
<accession>M6CU29</accession>
<feature type="transmembrane region" description="Helical" evidence="1">
    <location>
        <begin position="165"/>
        <end position="187"/>
    </location>
</feature>
<evidence type="ECO:0000313" key="4">
    <source>
        <dbReference type="Proteomes" id="UP000011988"/>
    </source>
</evidence>
<feature type="transmembrane region" description="Helical" evidence="1">
    <location>
        <begin position="859"/>
        <end position="875"/>
    </location>
</feature>
<feature type="transmembrane region" description="Helical" evidence="1">
    <location>
        <begin position="114"/>
        <end position="131"/>
    </location>
</feature>
<sequence>MQTKIMEYFQRRVKIFTSEKPAWVWMLSLIGAIILLAAVVYGMLRYDYHPGRGDGFLVAFVGLIFFVLFSVLLYVFFPNYKQFLIFTLIVSAVCFTTNSYVFNHGVFPPFTERTVWVLWISFSLLAASLFIDRLPQIVLPFFQPILILGAFISVSFALVLAPLMIFSWALIWMAGLGFLPYGPLFAITAFVKSIHKIHFSLDKSKKKISLGLILATSILLIAYSTYYFIQWNHAETILTKPEAVQGNNRIDGDLPDWIQKASRMRVNHVTEMVLQPDRRSQIALFAAQSQFDPLAYFASTGFLTFSFSGRSASESRITEEEAGKMLHLLFGKSHAYLDRLWRGHSLITTDIDSHVQIHPELRVSYTETTLSIYNENASSHSWIGLGRGTSPPEEAIYTITVPPGSICTKLSLWINGEERPARLTFRSTARNAYEQIVGRERRDPSYVEWLDGNRLRLRVFPVTPENYRMVRIGIVSPLKTDNTTIKETETLSYERIRFEGPVSDFADQNVNVDLFSKAPIELSTSGISLKEKVVSDSQVRQWTGGAGSKGWSFSFPATPPQGMISTGPDKTYNVLPEQTELVQFSPDTIVVALNTSLSRSEWKNVVKKMYGFGIPVTILTNEWFRTKDVEKAIRYLDECEIPAFNLFPLHFNETSPTTKVLGGKTPLWIVAGENQSIPLGELRGSVHFSKMQTSAAIRSEPVKIAILNGKRSEYVASLIDLNQVVSVAENEDELLNVLRNKQIRLPIENENVTSLPYAKLSLEKTDRTCIRQPGSDLLVRMSIQRKIMKQLGKRFFDRDLENGDLVDLAQDAMVVSPVSTLIVLETENDYKRFGIKANKSALGQSKLEAPGAVPEPGEWLLLVCIVLGLIVYFRMRRRFA</sequence>
<dbReference type="InterPro" id="IPR013694">
    <property type="entry name" value="VIT"/>
</dbReference>
<name>M6CU29_9LEPT</name>
<feature type="transmembrane region" description="Helical" evidence="1">
    <location>
        <begin position="138"/>
        <end position="159"/>
    </location>
</feature>
<dbReference type="InterPro" id="IPR031005">
    <property type="entry name" value="Sorted_by_XrtN"/>
</dbReference>
<feature type="transmembrane region" description="Helical" evidence="1">
    <location>
        <begin position="208"/>
        <end position="229"/>
    </location>
</feature>
<keyword evidence="1" id="KW-1133">Transmembrane helix</keyword>
<feature type="transmembrane region" description="Helical" evidence="1">
    <location>
        <begin position="83"/>
        <end position="102"/>
    </location>
</feature>
<dbReference type="RefSeq" id="WP_020773266.1">
    <property type="nucleotide sequence ID" value="NZ_ANIK01000035.1"/>
</dbReference>
<feature type="transmembrane region" description="Helical" evidence="1">
    <location>
        <begin position="21"/>
        <end position="44"/>
    </location>
</feature>
<feature type="transmembrane region" description="Helical" evidence="1">
    <location>
        <begin position="56"/>
        <end position="76"/>
    </location>
</feature>
<evidence type="ECO:0000313" key="3">
    <source>
        <dbReference type="EMBL" id="EMJ95427.1"/>
    </source>
</evidence>
<dbReference type="PATRIC" id="fig|1218565.3.peg.2035"/>
<evidence type="ECO:0000259" key="2">
    <source>
        <dbReference type="PROSITE" id="PS51468"/>
    </source>
</evidence>
<dbReference type="PROSITE" id="PS51468">
    <property type="entry name" value="VIT"/>
    <property type="match status" value="1"/>
</dbReference>
<feature type="domain" description="VIT" evidence="2">
    <location>
        <begin position="334"/>
        <end position="476"/>
    </location>
</feature>
<gene>
    <name evidence="3" type="ORF">LEP1GSC194_3690</name>
</gene>
<dbReference type="AlphaFoldDB" id="M6CU29"/>
<dbReference type="NCBIfam" id="TIGR04477">
    <property type="entry name" value="sorted_by_XrtN"/>
    <property type="match status" value="1"/>
</dbReference>
<protein>
    <recommendedName>
        <fullName evidence="2">VIT domain-containing protein</fullName>
    </recommendedName>
</protein>
<dbReference type="OrthoDB" id="311826at2"/>